<gene>
    <name evidence="2" type="ORF">DERP_010912</name>
</gene>
<sequence>MNERTNPDQFQISIKPEHFSKNVSNDDDVDVMLEQKREPNVIQSSDVIAGHSIFDYEIFDVGGGGDGGGYYLFFIIIIITCHTAKINFNHKQQQQQQLCEENWPEQICHGSNLGKKN</sequence>
<dbReference type="EMBL" id="NJHN03000011">
    <property type="protein sequence ID" value="KAH9426344.1"/>
    <property type="molecule type" value="Genomic_DNA"/>
</dbReference>
<keyword evidence="1" id="KW-0812">Transmembrane</keyword>
<comment type="caution">
    <text evidence="2">The sequence shown here is derived from an EMBL/GenBank/DDBJ whole genome shotgun (WGS) entry which is preliminary data.</text>
</comment>
<organism evidence="2 3">
    <name type="scientific">Dermatophagoides pteronyssinus</name>
    <name type="common">European house dust mite</name>
    <dbReference type="NCBI Taxonomy" id="6956"/>
    <lineage>
        <taxon>Eukaryota</taxon>
        <taxon>Metazoa</taxon>
        <taxon>Ecdysozoa</taxon>
        <taxon>Arthropoda</taxon>
        <taxon>Chelicerata</taxon>
        <taxon>Arachnida</taxon>
        <taxon>Acari</taxon>
        <taxon>Acariformes</taxon>
        <taxon>Sarcoptiformes</taxon>
        <taxon>Astigmata</taxon>
        <taxon>Psoroptidia</taxon>
        <taxon>Analgoidea</taxon>
        <taxon>Pyroglyphidae</taxon>
        <taxon>Dermatophagoidinae</taxon>
        <taxon>Dermatophagoides</taxon>
    </lineage>
</organism>
<reference evidence="2 3" key="1">
    <citation type="journal article" date="2018" name="J. Allergy Clin. Immunol.">
        <title>High-quality assembly of Dermatophagoides pteronyssinus genome and transcriptome reveals a wide range of novel allergens.</title>
        <authorList>
            <person name="Liu X.Y."/>
            <person name="Yang K.Y."/>
            <person name="Wang M.Q."/>
            <person name="Kwok J.S."/>
            <person name="Zeng X."/>
            <person name="Yang Z."/>
            <person name="Xiao X.J."/>
            <person name="Lau C.P."/>
            <person name="Li Y."/>
            <person name="Huang Z.M."/>
            <person name="Ba J.G."/>
            <person name="Yim A.K."/>
            <person name="Ouyang C.Y."/>
            <person name="Ngai S.M."/>
            <person name="Chan T.F."/>
            <person name="Leung E.L."/>
            <person name="Liu L."/>
            <person name="Liu Z.G."/>
            <person name="Tsui S.K."/>
        </authorList>
    </citation>
    <scope>NUCLEOTIDE SEQUENCE [LARGE SCALE GENOMIC DNA]</scope>
    <source>
        <strain evidence="2">Derp</strain>
    </source>
</reference>
<evidence type="ECO:0000313" key="2">
    <source>
        <dbReference type="EMBL" id="KAH9426344.1"/>
    </source>
</evidence>
<name>A0ABQ8JUS8_DERPT</name>
<dbReference type="Proteomes" id="UP000887458">
    <property type="component" value="Unassembled WGS sequence"/>
</dbReference>
<protein>
    <submittedName>
        <fullName evidence="2">Uncharacterized protein</fullName>
    </submittedName>
</protein>
<proteinExistence type="predicted"/>
<reference evidence="2 3" key="2">
    <citation type="journal article" date="2022" name="Mol. Biol. Evol.">
        <title>Comparative Genomics Reveals Insights into the Divergent Evolution of Astigmatic Mites and Household Pest Adaptations.</title>
        <authorList>
            <person name="Xiong Q."/>
            <person name="Wan A.T."/>
            <person name="Liu X."/>
            <person name="Fung C.S."/>
            <person name="Xiao X."/>
            <person name="Malainual N."/>
            <person name="Hou J."/>
            <person name="Wang L."/>
            <person name="Wang M."/>
            <person name="Yang K.Y."/>
            <person name="Cui Y."/>
            <person name="Leung E.L."/>
            <person name="Nong W."/>
            <person name="Shin S.K."/>
            <person name="Au S.W."/>
            <person name="Jeong K.Y."/>
            <person name="Chew F.T."/>
            <person name="Hui J.H."/>
            <person name="Leung T.F."/>
            <person name="Tungtrongchitr A."/>
            <person name="Zhong N."/>
            <person name="Liu Z."/>
            <person name="Tsui S.K."/>
        </authorList>
    </citation>
    <scope>NUCLEOTIDE SEQUENCE [LARGE SCALE GENOMIC DNA]</scope>
    <source>
        <strain evidence="2">Derp</strain>
    </source>
</reference>
<evidence type="ECO:0000313" key="3">
    <source>
        <dbReference type="Proteomes" id="UP000887458"/>
    </source>
</evidence>
<feature type="transmembrane region" description="Helical" evidence="1">
    <location>
        <begin position="69"/>
        <end position="88"/>
    </location>
</feature>
<evidence type="ECO:0000256" key="1">
    <source>
        <dbReference type="SAM" id="Phobius"/>
    </source>
</evidence>
<keyword evidence="1" id="KW-1133">Transmembrane helix</keyword>
<accession>A0ABQ8JUS8</accession>
<keyword evidence="3" id="KW-1185">Reference proteome</keyword>
<keyword evidence="1" id="KW-0472">Membrane</keyword>